<reference evidence="1" key="1">
    <citation type="submission" date="2020-08" db="EMBL/GenBank/DDBJ databases">
        <title>Genomic Encyclopedia of Type Strains, Phase IV (KMG-V): Genome sequencing to study the core and pangenomes of soil and plant-associated prokaryotes.</title>
        <authorList>
            <person name="Whitman W."/>
        </authorList>
    </citation>
    <scope>NUCLEOTIDE SEQUENCE [LARGE SCALE GENOMIC DNA]</scope>
    <source>
        <strain evidence="1">M8UP27</strain>
    </source>
</reference>
<dbReference type="Proteomes" id="UP000568106">
    <property type="component" value="Unassembled WGS sequence"/>
</dbReference>
<dbReference type="EMBL" id="JACHDY010000007">
    <property type="protein sequence ID" value="MBB5319312.1"/>
    <property type="molecule type" value="Genomic_DNA"/>
</dbReference>
<sequence length="367" mass="40690">MELRLTRVGGRARPIEVRRLRADTHDRDSTGEAPRIKHLVRRRSPGGEIGDAAISNNQQQTAWVSGVHVQAYWSNQYGATVIPIDRDYQARINGAIKPDKRTVENGTFRSDPEDSRLCDILPQCCLAQKDYKYTIVHRDEIVRLRIETQRYRTPVLAWTVEGQPVTSNTTLSVDVLAGTFTKQHPHFVNKTISVQCELQNNEIVLHTVGTAANFDLTVGCSVTDGSFVGNIRSNVIAKPSLDIGFVGAELTVDPDYEHQRSECSKAAAKMFKNISQTSAKVKIGDPVEFSPTVLAELPAYARVDQYQRARWAIALSRAASLLRDVPALQAAIAANAKRGERSEIATSQLEEPQWSLSILPAPSTYQD</sequence>
<comment type="caution">
    <text evidence="1">The sequence shown here is derived from an EMBL/GenBank/DDBJ whole genome shotgun (WGS) entry which is preliminary data.</text>
</comment>
<gene>
    <name evidence="1" type="ORF">HDF09_004018</name>
</gene>
<keyword evidence="2" id="KW-1185">Reference proteome</keyword>
<dbReference type="AlphaFoldDB" id="A0A7W8ILH1"/>
<proteinExistence type="predicted"/>
<organism evidence="1 2">
    <name type="scientific">Tunturiibacter empetritectus</name>
    <dbReference type="NCBI Taxonomy" id="3069691"/>
    <lineage>
        <taxon>Bacteria</taxon>
        <taxon>Pseudomonadati</taxon>
        <taxon>Acidobacteriota</taxon>
        <taxon>Terriglobia</taxon>
        <taxon>Terriglobales</taxon>
        <taxon>Acidobacteriaceae</taxon>
        <taxon>Tunturiibacter</taxon>
    </lineage>
</organism>
<protein>
    <submittedName>
        <fullName evidence="1">Uncharacterized protein</fullName>
    </submittedName>
</protein>
<evidence type="ECO:0000313" key="1">
    <source>
        <dbReference type="EMBL" id="MBB5319312.1"/>
    </source>
</evidence>
<evidence type="ECO:0000313" key="2">
    <source>
        <dbReference type="Proteomes" id="UP000568106"/>
    </source>
</evidence>
<accession>A0A7W8ILH1</accession>
<name>A0A7W8ILH1_9BACT</name>